<reference evidence="3 4" key="1">
    <citation type="submission" date="2018-01" db="EMBL/GenBank/DDBJ databases">
        <title>Complete genome sequence of Streptomyces lunaelactis MM109T, a Ferroverdin A producer isolated from cave moonmilk deposits.</title>
        <authorList>
            <person name="Naome A."/>
            <person name="Martinet L."/>
            <person name="Maciejewska M."/>
            <person name="Anderssen S."/>
            <person name="Adam D."/>
            <person name="Tenconi E."/>
            <person name="Deflandre B."/>
            <person name="Arguelles-Arias A."/>
            <person name="Calusinska M."/>
            <person name="Copieters W."/>
            <person name="Karim L."/>
            <person name="Hanikenne M."/>
            <person name="Baurain D."/>
            <person name="van Wezel G."/>
            <person name="Smargiasso N."/>
            <person name="de Pauw E."/>
            <person name="Delfosse P."/>
            <person name="Rigali S."/>
        </authorList>
    </citation>
    <scope>NUCLEOTIDE SEQUENCE [LARGE SCALE GENOMIC DNA]</scope>
    <source>
        <strain evidence="3 4">MM109</strain>
    </source>
</reference>
<dbReference type="InterPro" id="IPR029476">
    <property type="entry name" value="DNase_NucA_NucB"/>
</dbReference>
<keyword evidence="4" id="KW-1185">Reference proteome</keyword>
<name>A0A2R4TDF1_9ACTN</name>
<evidence type="ECO:0000259" key="2">
    <source>
        <dbReference type="Pfam" id="PF14040"/>
    </source>
</evidence>
<evidence type="ECO:0000256" key="1">
    <source>
        <dbReference type="SAM" id="MobiDB-lite"/>
    </source>
</evidence>
<proteinExistence type="predicted"/>
<gene>
    <name evidence="3" type="ORF">SLUN_00945</name>
</gene>
<organism evidence="3 4">
    <name type="scientific">Streptomyces lunaelactis</name>
    <dbReference type="NCBI Taxonomy" id="1535768"/>
    <lineage>
        <taxon>Bacteria</taxon>
        <taxon>Bacillati</taxon>
        <taxon>Actinomycetota</taxon>
        <taxon>Actinomycetes</taxon>
        <taxon>Kitasatosporales</taxon>
        <taxon>Streptomycetaceae</taxon>
        <taxon>Streptomyces</taxon>
    </lineage>
</organism>
<evidence type="ECO:0000313" key="4">
    <source>
        <dbReference type="Proteomes" id="UP000244201"/>
    </source>
</evidence>
<dbReference type="OrthoDB" id="2751008at2"/>
<dbReference type="KEGG" id="slk:SLUN_00945"/>
<dbReference type="AlphaFoldDB" id="A0A2R4TDF1"/>
<feature type="domain" description="Deoxyribonuclease NucA/NucB" evidence="2">
    <location>
        <begin position="88"/>
        <end position="171"/>
    </location>
</feature>
<dbReference type="Pfam" id="PF14040">
    <property type="entry name" value="DNase_NucA_NucB"/>
    <property type="match status" value="1"/>
</dbReference>
<dbReference type="Proteomes" id="UP000244201">
    <property type="component" value="Chromosome"/>
</dbReference>
<feature type="region of interest" description="Disordered" evidence="1">
    <location>
        <begin position="58"/>
        <end position="79"/>
    </location>
</feature>
<evidence type="ECO:0000313" key="3">
    <source>
        <dbReference type="EMBL" id="AVZ77144.1"/>
    </source>
</evidence>
<sequence length="182" mass="19913">MLAPRWDAAKYLNNPTGGSTPANKGSASFSYLATLHYSTKATAPERGAAAHIKKAFTTPKATQPPNGDKRIPGQSVDAPLHRLYLDAQRRKDNRAKALSNCRRYFGPDYTQGGKDCDEYPFATTYEGAAQADHDPHAEKLNFSVLPVDSTQNQNAGRMLGQFLTRNRIIDGPEDGFLVKISS</sequence>
<protein>
    <recommendedName>
        <fullName evidence="2">Deoxyribonuclease NucA/NucB domain-containing protein</fullName>
    </recommendedName>
</protein>
<accession>A0A2R4TDF1</accession>
<dbReference type="EMBL" id="CP026304">
    <property type="protein sequence ID" value="AVZ77144.1"/>
    <property type="molecule type" value="Genomic_DNA"/>
</dbReference>